<evidence type="ECO:0000256" key="4">
    <source>
        <dbReference type="ARBA" id="ARBA00022801"/>
    </source>
</evidence>
<evidence type="ECO:0000256" key="5">
    <source>
        <dbReference type="ARBA" id="ARBA00022833"/>
    </source>
</evidence>
<dbReference type="InterPro" id="IPR024079">
    <property type="entry name" value="MetalloPept_cat_dom_sf"/>
</dbReference>
<proteinExistence type="inferred from homology"/>
<keyword evidence="2 7" id="KW-0645">Protease</keyword>
<evidence type="ECO:0000256" key="3">
    <source>
        <dbReference type="ARBA" id="ARBA00022723"/>
    </source>
</evidence>
<organism evidence="9 10">
    <name type="scientific">Moheibacter stercoris</name>
    <dbReference type="NCBI Taxonomy" id="1628251"/>
    <lineage>
        <taxon>Bacteria</taxon>
        <taxon>Pseudomonadati</taxon>
        <taxon>Bacteroidota</taxon>
        <taxon>Flavobacteriia</taxon>
        <taxon>Flavobacteriales</taxon>
        <taxon>Weeksellaceae</taxon>
        <taxon>Moheibacter</taxon>
    </lineage>
</organism>
<feature type="domain" description="Peptidase M3A/M3B catalytic" evidence="8">
    <location>
        <begin position="226"/>
        <end position="672"/>
    </location>
</feature>
<evidence type="ECO:0000256" key="1">
    <source>
        <dbReference type="ARBA" id="ARBA00006040"/>
    </source>
</evidence>
<dbReference type="EC" id="3.4.15.5" evidence="9"/>
<dbReference type="Gene3D" id="3.40.390.10">
    <property type="entry name" value="Collagenase (Catalytic Domain)"/>
    <property type="match status" value="1"/>
</dbReference>
<dbReference type="Pfam" id="PF01432">
    <property type="entry name" value="Peptidase_M3"/>
    <property type="match status" value="1"/>
</dbReference>
<dbReference type="CDD" id="cd06456">
    <property type="entry name" value="M3A_DCP"/>
    <property type="match status" value="1"/>
</dbReference>
<comment type="similarity">
    <text evidence="1 7">Belongs to the peptidase M3 family.</text>
</comment>
<dbReference type="SUPFAM" id="SSF55486">
    <property type="entry name" value="Metalloproteases ('zincins'), catalytic domain"/>
    <property type="match status" value="1"/>
</dbReference>
<evidence type="ECO:0000256" key="6">
    <source>
        <dbReference type="ARBA" id="ARBA00023049"/>
    </source>
</evidence>
<dbReference type="GO" id="GO:0004180">
    <property type="term" value="F:carboxypeptidase activity"/>
    <property type="evidence" value="ECO:0007669"/>
    <property type="project" value="UniProtKB-KW"/>
</dbReference>
<dbReference type="Gene3D" id="1.10.1370.10">
    <property type="entry name" value="Neurolysin, domain 3"/>
    <property type="match status" value="1"/>
</dbReference>
<sequence length="675" mass="77452">MENPLLQDFNTPHESVPFSQIKTEHFLPAFEIAIKMSQKEIEDICINPAEPTFENTILALETSGEKLGKISTIFFNLNSAETNEEIQNLAKTISPMLSSHGNDIMLNPVLFKRIKTVYDNRNALNLNPEQMRLLERKYKSFTRNGANLNEAQKDEIRKIDAELSKTTVNFGQNALAETNNYFLQIKDESKLKGLPSYVLAEAKAEAENRKLEGWVFTLHIPSYLPVMTYADNRELRRELFMAYSNKGFQANEYNNEANVQKIAELRLKRANILGYNTHADFVLEDRMAKDPQTVKTFLNDLLTQSKPFGVRDVKMLEDYAKAKDGIKQLERWDHAYYAEKVKMEKYSLSQDELKPYFELDKVVQGTFEIAKRLFGITFVERKDIDKYHEDVKVYEVLDEKGQHLALYYTDFHPRAGKRAGAWMTSYREQSNINGKQVRPHVSIVCNFTKPTADTPALLTFDEVETLFHEFGHALHGMMANTTYESLSGTNVLYDFVELPSQFMENYCYEPEALKLFAQHYQTGETIPQSLIDKVKNASNYMEGYQTVRQLSFGILDQAWYGSNPLKVTSVSEFENQAMVPTNLYPVVEGTLMSTSFSHIFNGGYSSGYYSYKWSEVLDADAFAYFQEKGIFNKEVAAKFKKLLQSGGSVDPMELYIEFRGQKPSNDALMKRAGFN</sequence>
<dbReference type="InterPro" id="IPR045090">
    <property type="entry name" value="Pept_M3A_M3B"/>
</dbReference>
<dbReference type="EMBL" id="JBEPMO010000005">
    <property type="protein sequence ID" value="MET3731661.1"/>
    <property type="molecule type" value="Genomic_DNA"/>
</dbReference>
<keyword evidence="9" id="KW-0121">Carboxypeptidase</keyword>
<reference evidence="9 10" key="1">
    <citation type="submission" date="2024-06" db="EMBL/GenBank/DDBJ databases">
        <title>Genomic Encyclopedia of Type Strains, Phase IV (KMG-IV): sequencing the most valuable type-strain genomes for metagenomic binning, comparative biology and taxonomic classification.</title>
        <authorList>
            <person name="Goeker M."/>
        </authorList>
    </citation>
    <scope>NUCLEOTIDE SEQUENCE [LARGE SCALE GENOMIC DNA]</scope>
    <source>
        <strain evidence="9 10">DSM 29388</strain>
    </source>
</reference>
<dbReference type="RefSeq" id="WP_354508136.1">
    <property type="nucleotide sequence ID" value="NZ_JBEPMO010000005.1"/>
</dbReference>
<comment type="caution">
    <text evidence="9">The sequence shown here is derived from an EMBL/GenBank/DDBJ whole genome shotgun (WGS) entry which is preliminary data.</text>
</comment>
<keyword evidence="5 7" id="KW-0862">Zinc</keyword>
<evidence type="ECO:0000313" key="10">
    <source>
        <dbReference type="Proteomes" id="UP001549146"/>
    </source>
</evidence>
<evidence type="ECO:0000313" key="9">
    <source>
        <dbReference type="EMBL" id="MET3731661.1"/>
    </source>
</evidence>
<dbReference type="InterPro" id="IPR034005">
    <property type="entry name" value="M3A_DCP"/>
</dbReference>
<accession>A0ABV2LSW6</accession>
<evidence type="ECO:0000259" key="8">
    <source>
        <dbReference type="Pfam" id="PF01432"/>
    </source>
</evidence>
<dbReference type="InterPro" id="IPR001567">
    <property type="entry name" value="Pept_M3A_M3B_dom"/>
</dbReference>
<comment type="cofactor">
    <cofactor evidence="7">
        <name>Zn(2+)</name>
        <dbReference type="ChEBI" id="CHEBI:29105"/>
    </cofactor>
    <text evidence="7">Binds 1 zinc ion.</text>
</comment>
<dbReference type="GO" id="GO:0008241">
    <property type="term" value="F:peptidyl-dipeptidase activity"/>
    <property type="evidence" value="ECO:0007669"/>
    <property type="project" value="UniProtKB-EC"/>
</dbReference>
<gene>
    <name evidence="9" type="ORF">ABID46_001235</name>
</gene>
<dbReference type="Proteomes" id="UP001549146">
    <property type="component" value="Unassembled WGS sequence"/>
</dbReference>
<name>A0ABV2LSW6_9FLAO</name>
<dbReference type="Gene3D" id="1.10.1370.40">
    <property type="match status" value="1"/>
</dbReference>
<dbReference type="PANTHER" id="PTHR43660">
    <property type="entry name" value="DIPEPTIDYL CARBOXYPEPTIDASE"/>
    <property type="match status" value="1"/>
</dbReference>
<keyword evidence="6 7" id="KW-0482">Metalloprotease</keyword>
<keyword evidence="3 7" id="KW-0479">Metal-binding</keyword>
<keyword evidence="4 7" id="KW-0378">Hydrolase</keyword>
<evidence type="ECO:0000256" key="2">
    <source>
        <dbReference type="ARBA" id="ARBA00022670"/>
    </source>
</evidence>
<dbReference type="InterPro" id="IPR024077">
    <property type="entry name" value="Neurolysin/TOP_dom2"/>
</dbReference>
<protein>
    <submittedName>
        <fullName evidence="9">Peptidyl-dipeptidase Dcp</fullName>
        <ecNumber evidence="9">3.4.15.5</ecNumber>
    </submittedName>
</protein>
<dbReference type="PANTHER" id="PTHR43660:SF1">
    <property type="entry name" value="DIPEPTIDYL CARBOXYPEPTIDASE"/>
    <property type="match status" value="1"/>
</dbReference>
<keyword evidence="10" id="KW-1185">Reference proteome</keyword>
<evidence type="ECO:0000256" key="7">
    <source>
        <dbReference type="RuleBase" id="RU003435"/>
    </source>
</evidence>